<protein>
    <submittedName>
        <fullName evidence="7">Uncharacterized protein</fullName>
    </submittedName>
</protein>
<evidence type="ECO:0000256" key="4">
    <source>
        <dbReference type="ARBA" id="ARBA00022989"/>
    </source>
</evidence>
<accession>A0A1U7NGR8</accession>
<evidence type="ECO:0000256" key="2">
    <source>
        <dbReference type="ARBA" id="ARBA00022475"/>
    </source>
</evidence>
<reference evidence="7 8" key="1">
    <citation type="submission" date="2016-11" db="EMBL/GenBank/DDBJ databases">
        <title>Description of two novel members of the family Erysipelotrichaceae: Ileibacterium lipovorans gen. nov., sp. nov. and Dubosiella newyorkensis, gen. nov., sp. nov.</title>
        <authorList>
            <person name="Cox L.M."/>
            <person name="Sohn J."/>
            <person name="Tyrrell K.L."/>
            <person name="Citron D.M."/>
            <person name="Lawson P.A."/>
            <person name="Patel N.B."/>
            <person name="Iizumi T."/>
            <person name="Perez-Perez G.I."/>
            <person name="Goldstein E.J."/>
            <person name="Blaser M.J."/>
        </authorList>
    </citation>
    <scope>NUCLEOTIDE SEQUENCE [LARGE SCALE GENOMIC DNA]</scope>
    <source>
        <strain evidence="7 8">NYU-BL-A3</strain>
    </source>
</reference>
<evidence type="ECO:0000313" key="8">
    <source>
        <dbReference type="Proteomes" id="UP000186341"/>
    </source>
</evidence>
<sequence length="443" mass="49980">MQILSKLHSISRYGIPAVFLSSVTNKAIGFVSNMIVIRILSVEEYGLQASLYTVLSLIGLFAGGGMGSPLIIYGSEWRSPSEKNQIRIYTLYCGVLFSILVGFIQILLGLFVFKDYPILHQYLPLLSMVPVISYINSYIQILMRTMQDNQGYARLTFLHTLVGLVSTLCGIAIAGLSGLIWYRVIGSIFMILIGMKMCPVKLDIGFDLQNFSLFKMLYPSGILKNMKSELKKELWAFAIKAGLTSILNSTVLYLDVFMITMLLKDPELIASYKIACLIPDNLNFLPGVLMIALVPRFAQCANDKEWFKDRFKRLFIANLIVQGVISLFLILFAREIITFLWTEKYLDSTLPFQILSFSYLWMAGIRIFSTNMLSVLKKTTYNLFVSILLGIVNITLDLLLITRWQMIGAALATLFSVIFVSAMTFVYLIYVIYKSDQSKAAAE</sequence>
<feature type="transmembrane region" description="Helical" evidence="6">
    <location>
        <begin position="407"/>
        <end position="433"/>
    </location>
</feature>
<feature type="transmembrane region" description="Helical" evidence="6">
    <location>
        <begin position="86"/>
        <end position="113"/>
    </location>
</feature>
<feature type="transmembrane region" description="Helical" evidence="6">
    <location>
        <begin position="119"/>
        <end position="139"/>
    </location>
</feature>
<dbReference type="PANTHER" id="PTHR30250">
    <property type="entry name" value="PST FAMILY PREDICTED COLANIC ACID TRANSPORTER"/>
    <property type="match status" value="1"/>
</dbReference>
<feature type="transmembrane region" description="Helical" evidence="6">
    <location>
        <begin position="314"/>
        <end position="332"/>
    </location>
</feature>
<feature type="transmembrane region" description="Helical" evidence="6">
    <location>
        <begin position="234"/>
        <end position="263"/>
    </location>
</feature>
<proteinExistence type="predicted"/>
<feature type="transmembrane region" description="Helical" evidence="6">
    <location>
        <begin position="49"/>
        <end position="74"/>
    </location>
</feature>
<dbReference type="PANTHER" id="PTHR30250:SF11">
    <property type="entry name" value="O-ANTIGEN TRANSPORTER-RELATED"/>
    <property type="match status" value="1"/>
</dbReference>
<dbReference type="RefSeq" id="WP_075818959.1">
    <property type="nucleotide sequence ID" value="NZ_CAPFLH010000087.1"/>
</dbReference>
<evidence type="ECO:0000256" key="3">
    <source>
        <dbReference type="ARBA" id="ARBA00022692"/>
    </source>
</evidence>
<feature type="transmembrane region" description="Helical" evidence="6">
    <location>
        <begin position="12"/>
        <end position="37"/>
    </location>
</feature>
<dbReference type="GeneID" id="82202572"/>
<dbReference type="GO" id="GO:0005886">
    <property type="term" value="C:plasma membrane"/>
    <property type="evidence" value="ECO:0007669"/>
    <property type="project" value="UniProtKB-SubCell"/>
</dbReference>
<gene>
    <name evidence="7" type="ORF">BO222_05010</name>
</gene>
<evidence type="ECO:0000256" key="1">
    <source>
        <dbReference type="ARBA" id="ARBA00004651"/>
    </source>
</evidence>
<evidence type="ECO:0000256" key="6">
    <source>
        <dbReference type="SAM" id="Phobius"/>
    </source>
</evidence>
<comment type="caution">
    <text evidence="7">The sequence shown here is derived from an EMBL/GenBank/DDBJ whole genome shotgun (WGS) entry which is preliminary data.</text>
</comment>
<feature type="transmembrane region" description="Helical" evidence="6">
    <location>
        <begin position="269"/>
        <end position="294"/>
    </location>
</feature>
<keyword evidence="5 6" id="KW-0472">Membrane</keyword>
<keyword evidence="4 6" id="KW-1133">Transmembrane helix</keyword>
<organism evidence="7 8">
    <name type="scientific">Ileibacterium valens</name>
    <dbReference type="NCBI Taxonomy" id="1862668"/>
    <lineage>
        <taxon>Bacteria</taxon>
        <taxon>Bacillati</taxon>
        <taxon>Bacillota</taxon>
        <taxon>Erysipelotrichia</taxon>
        <taxon>Erysipelotrichales</taxon>
        <taxon>Erysipelotrichaceae</taxon>
        <taxon>Ileibacterium</taxon>
    </lineage>
</organism>
<name>A0A1U7NGR8_9FIRM</name>
<keyword evidence="2" id="KW-1003">Cell membrane</keyword>
<comment type="subcellular location">
    <subcellularLocation>
        <location evidence="1">Cell membrane</location>
        <topology evidence="1">Multi-pass membrane protein</topology>
    </subcellularLocation>
</comment>
<evidence type="ECO:0000313" key="7">
    <source>
        <dbReference type="EMBL" id="OLU40486.1"/>
    </source>
</evidence>
<dbReference type="Pfam" id="PF13440">
    <property type="entry name" value="Polysacc_synt_3"/>
    <property type="match status" value="1"/>
</dbReference>
<feature type="transmembrane region" description="Helical" evidence="6">
    <location>
        <begin position="381"/>
        <end position="401"/>
    </location>
</feature>
<dbReference type="AlphaFoldDB" id="A0A1U7NGR8"/>
<dbReference type="OrthoDB" id="43925at2"/>
<dbReference type="EMBL" id="MPJW01000107">
    <property type="protein sequence ID" value="OLU40486.1"/>
    <property type="molecule type" value="Genomic_DNA"/>
</dbReference>
<dbReference type="InterPro" id="IPR050833">
    <property type="entry name" value="Poly_Biosynth_Transport"/>
</dbReference>
<dbReference type="Proteomes" id="UP000186341">
    <property type="component" value="Unassembled WGS sequence"/>
</dbReference>
<keyword evidence="8" id="KW-1185">Reference proteome</keyword>
<keyword evidence="3 6" id="KW-0812">Transmembrane</keyword>
<feature type="transmembrane region" description="Helical" evidence="6">
    <location>
        <begin position="151"/>
        <end position="174"/>
    </location>
</feature>
<feature type="transmembrane region" description="Helical" evidence="6">
    <location>
        <begin position="352"/>
        <end position="369"/>
    </location>
</feature>
<feature type="transmembrane region" description="Helical" evidence="6">
    <location>
        <begin position="180"/>
        <end position="198"/>
    </location>
</feature>
<evidence type="ECO:0000256" key="5">
    <source>
        <dbReference type="ARBA" id="ARBA00023136"/>
    </source>
</evidence>